<dbReference type="SMART" id="SM00481">
    <property type="entry name" value="POLIIIAc"/>
    <property type="match status" value="1"/>
</dbReference>
<comment type="caution">
    <text evidence="2">The sequence shown here is derived from an EMBL/GenBank/DDBJ whole genome shotgun (WGS) entry which is preliminary data.</text>
</comment>
<accession>A0AAE3P559</accession>
<dbReference type="Gene3D" id="3.20.20.140">
    <property type="entry name" value="Metal-dependent hydrolases"/>
    <property type="match status" value="1"/>
</dbReference>
<sequence length="280" mass="31404">MIDLHTHSTASDGTFSPEELIYLAKKEGLQALALTDHDTIDGLKSAYQTAKEENLPFLCGVEISVKFEKPGHFHLLGYFSKPEIPELNDTLLKLKKARKERNKKMIEKLNSIGIEITLEELKEIAKGEIGRPHIANLLVKKGVVKSFEEAFERYLKKGAIAYVPKALLTPSEAINLIVKAKGIPVLAHPVTLKLNYLELKEYLKELKEYGLKGVEAFYTEHTPEFTKFLIDCAKELGLLITGGSDFHGENKPDIKLGKGLGNLNIPFEYYENLKKALDLI</sequence>
<dbReference type="AlphaFoldDB" id="A0AAE3P559"/>
<gene>
    <name evidence="2" type="ORF">OD816_000768</name>
</gene>
<dbReference type="InterPro" id="IPR016195">
    <property type="entry name" value="Pol/histidinol_Pase-like"/>
</dbReference>
<dbReference type="InterPro" id="IPR052018">
    <property type="entry name" value="PHP_domain"/>
</dbReference>
<organism evidence="2 3">
    <name type="scientific">Candidatus Thermodesulfobacterium syntrophicum</name>
    <dbReference type="NCBI Taxonomy" id="3060442"/>
    <lineage>
        <taxon>Bacteria</taxon>
        <taxon>Pseudomonadati</taxon>
        <taxon>Thermodesulfobacteriota</taxon>
        <taxon>Thermodesulfobacteria</taxon>
        <taxon>Thermodesulfobacteriales</taxon>
        <taxon>Thermodesulfobacteriaceae</taxon>
        <taxon>Thermodesulfobacterium</taxon>
    </lineage>
</organism>
<dbReference type="EMBL" id="JAPHEG010000003">
    <property type="protein sequence ID" value="MDF2953523.1"/>
    <property type="molecule type" value="Genomic_DNA"/>
</dbReference>
<dbReference type="InterPro" id="IPR004013">
    <property type="entry name" value="PHP_dom"/>
</dbReference>
<dbReference type="SUPFAM" id="SSF89550">
    <property type="entry name" value="PHP domain-like"/>
    <property type="match status" value="1"/>
</dbReference>
<dbReference type="GO" id="GO:0035312">
    <property type="term" value="F:5'-3' DNA exonuclease activity"/>
    <property type="evidence" value="ECO:0007669"/>
    <property type="project" value="TreeGrafter"/>
</dbReference>
<dbReference type="CDD" id="cd07438">
    <property type="entry name" value="PHP_HisPPase_AMP"/>
    <property type="match status" value="1"/>
</dbReference>
<evidence type="ECO:0000313" key="2">
    <source>
        <dbReference type="EMBL" id="MDF2953523.1"/>
    </source>
</evidence>
<feature type="domain" description="Polymerase/histidinol phosphatase N-terminal" evidence="1">
    <location>
        <begin position="2"/>
        <end position="67"/>
    </location>
</feature>
<protein>
    <submittedName>
        <fullName evidence="2">5'-3' exoribonuclease TrpH/YciV</fullName>
    </submittedName>
</protein>
<dbReference type="InterPro" id="IPR003141">
    <property type="entry name" value="Pol/His_phosphatase_N"/>
</dbReference>
<dbReference type="PANTHER" id="PTHR42924:SF3">
    <property type="entry name" value="POLYMERASE_HISTIDINOL PHOSPHATASE N-TERMINAL DOMAIN-CONTAINING PROTEIN"/>
    <property type="match status" value="1"/>
</dbReference>
<dbReference type="Gene3D" id="1.10.150.650">
    <property type="match status" value="1"/>
</dbReference>
<dbReference type="GO" id="GO:0004534">
    <property type="term" value="F:5'-3' RNA exonuclease activity"/>
    <property type="evidence" value="ECO:0007669"/>
    <property type="project" value="TreeGrafter"/>
</dbReference>
<evidence type="ECO:0000259" key="1">
    <source>
        <dbReference type="SMART" id="SM00481"/>
    </source>
</evidence>
<name>A0AAE3P559_9BACT</name>
<evidence type="ECO:0000313" key="3">
    <source>
        <dbReference type="Proteomes" id="UP001144110"/>
    </source>
</evidence>
<dbReference type="Pfam" id="PF02811">
    <property type="entry name" value="PHP"/>
    <property type="match status" value="1"/>
</dbReference>
<dbReference type="Proteomes" id="UP001144110">
    <property type="component" value="Unassembled WGS sequence"/>
</dbReference>
<dbReference type="PANTHER" id="PTHR42924">
    <property type="entry name" value="EXONUCLEASE"/>
    <property type="match status" value="1"/>
</dbReference>
<reference evidence="2" key="1">
    <citation type="submission" date="2022-11" db="EMBL/GenBank/DDBJ databases">
        <title>Candidatus Alkanophaga archaea from heated hydrothermal vent sediment oxidize petroleum alkanes.</title>
        <authorList>
            <person name="Zehnle H."/>
            <person name="Laso-Perez R."/>
            <person name="Lipp J."/>
            <person name="Teske A."/>
            <person name="Wegener G."/>
        </authorList>
    </citation>
    <scope>NUCLEOTIDE SEQUENCE</scope>
    <source>
        <strain evidence="2">MCA70</strain>
    </source>
</reference>
<proteinExistence type="predicted"/>